<accession>A0ABT2H9S3</accession>
<reference evidence="1" key="1">
    <citation type="submission" date="2022-08" db="EMBL/GenBank/DDBJ databases">
        <authorList>
            <person name="Deng Y."/>
            <person name="Han X.-F."/>
            <person name="Zhang Y.-Q."/>
        </authorList>
    </citation>
    <scope>NUCLEOTIDE SEQUENCE</scope>
    <source>
        <strain evidence="1">CPCC 203386</strain>
    </source>
</reference>
<dbReference type="RefSeq" id="WP_259542749.1">
    <property type="nucleotide sequence ID" value="NZ_JANLCJ010000109.1"/>
</dbReference>
<dbReference type="SUPFAM" id="SSF56826">
    <property type="entry name" value="Upper collar protein gp10 (connector protein)"/>
    <property type="match status" value="1"/>
</dbReference>
<dbReference type="Proteomes" id="UP001165586">
    <property type="component" value="Unassembled WGS sequence"/>
</dbReference>
<keyword evidence="2" id="KW-1185">Reference proteome</keyword>
<name>A0ABT2H9S3_9MICO</name>
<dbReference type="InterPro" id="IPR008016">
    <property type="entry name" value="Gp10"/>
</dbReference>
<dbReference type="InterPro" id="IPR036199">
    <property type="entry name" value="Gp10_sf"/>
</dbReference>
<organism evidence="1 2">
    <name type="scientific">Herbiconiux daphne</name>
    <dbReference type="NCBI Taxonomy" id="2970914"/>
    <lineage>
        <taxon>Bacteria</taxon>
        <taxon>Bacillati</taxon>
        <taxon>Actinomycetota</taxon>
        <taxon>Actinomycetes</taxon>
        <taxon>Micrococcales</taxon>
        <taxon>Microbacteriaceae</taxon>
        <taxon>Herbiconiux</taxon>
    </lineage>
</organism>
<comment type="caution">
    <text evidence="1">The sequence shown here is derived from an EMBL/GenBank/DDBJ whole genome shotgun (WGS) entry which is preliminary data.</text>
</comment>
<dbReference type="EMBL" id="JANLCJ010000109">
    <property type="protein sequence ID" value="MCS5736679.1"/>
    <property type="molecule type" value="Genomic_DNA"/>
</dbReference>
<sequence length="316" mass="36029">MTTKSKGIETELSQEIGSRVIEHRNRFYRLFFARYMELLPTCIAYYNGDTVGVDWLKVEVALRQNYQVVIGEATNGVIMMLGYAKNNQSVSQPNLFFHSRTLNEKDIQWIVPNKLRPKEMQEITELDEAKTGNFVVLRNKVLNYTSDVEIIQHYVEELAEVVSSRFSLTIQAKIMTIFLSEIGDETINQIVTELYNGTPYVKASKLFDPADQIHTFDNTNLASALVELKREYQNKISELNSMIGLNSLAVEKSSGVSDTEAKSNRAFTTSNGNIYIKGRENPLRLLNKRYGTEIHAIYDDDAISKMTIIERTAEIN</sequence>
<proteinExistence type="predicted"/>
<feature type="non-terminal residue" evidence="1">
    <location>
        <position position="316"/>
    </location>
</feature>
<evidence type="ECO:0000313" key="2">
    <source>
        <dbReference type="Proteomes" id="UP001165586"/>
    </source>
</evidence>
<protein>
    <submittedName>
        <fullName evidence="1">Uncharacterized protein</fullName>
    </submittedName>
</protein>
<evidence type="ECO:0000313" key="1">
    <source>
        <dbReference type="EMBL" id="MCS5736679.1"/>
    </source>
</evidence>
<gene>
    <name evidence="1" type="ORF">N1032_23395</name>
</gene>
<dbReference type="Pfam" id="PF05352">
    <property type="entry name" value="Phage_connector"/>
    <property type="match status" value="1"/>
</dbReference>